<sequence>MYFDFLIAFCVSIFVLLVIGVSGNLFILVSNLNTVRSQQGLPPSDFILTGLSTCNIIFQISNGTIGVLLLLDVIYTMQNYAWRLYFYITELLVSIGFWFTAWLCVFYCAKIIRSSSRLVIQIQQWIVGAVPHLLVWSAVGNFVVCTPKLVLIFLRNETKTSCNSSFGHFRESKKWKLDYMNTFYLALCCLSPLVIMITSSSFIILFLRRHVAKIRRNTTNGFSSPSSEAYVRVSKMVLSLMGIYSTFDVCFMISLFTTNEVLFLIIIFLCHVYSSVTAALIILGTTKLRKRFNTVCWSKCCNLLKIGI</sequence>
<dbReference type="AlphaFoldDB" id="H3A7N0"/>
<dbReference type="EMBL" id="AFYH01153718">
    <property type="status" value="NOT_ANNOTATED_CDS"/>
    <property type="molecule type" value="Genomic_DNA"/>
</dbReference>
<reference evidence="14" key="2">
    <citation type="submission" date="2025-08" db="UniProtKB">
        <authorList>
            <consortium name="Ensembl"/>
        </authorList>
    </citation>
    <scope>IDENTIFICATION</scope>
</reference>
<gene>
    <name evidence="14" type="primary">LOC102347907</name>
</gene>
<evidence type="ECO:0000256" key="1">
    <source>
        <dbReference type="ARBA" id="ARBA00004141"/>
    </source>
</evidence>
<dbReference type="GO" id="GO:0016020">
    <property type="term" value="C:membrane"/>
    <property type="evidence" value="ECO:0007669"/>
    <property type="project" value="UniProtKB-SubCell"/>
</dbReference>
<dbReference type="SUPFAM" id="SSF81321">
    <property type="entry name" value="Family A G protein-coupled receptor-like"/>
    <property type="match status" value="1"/>
</dbReference>
<keyword evidence="6 13" id="KW-1133">Transmembrane helix</keyword>
<comment type="similarity">
    <text evidence="2 11">Belongs to the G-protein coupled receptor T2R family.</text>
</comment>
<organism evidence="14 15">
    <name type="scientific">Latimeria chalumnae</name>
    <name type="common">Coelacanth</name>
    <dbReference type="NCBI Taxonomy" id="7897"/>
    <lineage>
        <taxon>Eukaryota</taxon>
        <taxon>Metazoa</taxon>
        <taxon>Chordata</taxon>
        <taxon>Craniata</taxon>
        <taxon>Vertebrata</taxon>
        <taxon>Euteleostomi</taxon>
        <taxon>Coelacanthiformes</taxon>
        <taxon>Coelacanthidae</taxon>
        <taxon>Latimeria</taxon>
    </lineage>
</organism>
<keyword evidence="5 12" id="KW-0812">Transmembrane</keyword>
<evidence type="ECO:0000256" key="2">
    <source>
        <dbReference type="ARBA" id="ARBA00007376"/>
    </source>
</evidence>
<dbReference type="Gene3D" id="1.20.1070.10">
    <property type="entry name" value="Rhodopsin 7-helix transmembrane proteins"/>
    <property type="match status" value="1"/>
</dbReference>
<feature type="transmembrane region" description="Helical" evidence="13">
    <location>
        <begin position="6"/>
        <end position="34"/>
    </location>
</feature>
<keyword evidence="15" id="KW-1185">Reference proteome</keyword>
<comment type="subcellular location">
    <subcellularLocation>
        <location evidence="1 12">Membrane</location>
        <topology evidence="1 12">Multi-pass membrane protein</topology>
    </subcellularLocation>
</comment>
<name>H3A7N0_LATCH</name>
<evidence type="ECO:0000256" key="3">
    <source>
        <dbReference type="ARBA" id="ARBA00022480"/>
    </source>
</evidence>
<dbReference type="PANTHER" id="PTHR11394">
    <property type="entry name" value="TASTE RECEPTOR TYPE 2"/>
    <property type="match status" value="1"/>
</dbReference>
<evidence type="ECO:0000313" key="14">
    <source>
        <dbReference type="Ensembl" id="ENSLACP00000005651.1"/>
    </source>
</evidence>
<evidence type="ECO:0000256" key="9">
    <source>
        <dbReference type="ARBA" id="ARBA00023170"/>
    </source>
</evidence>
<dbReference type="Proteomes" id="UP000008672">
    <property type="component" value="Unassembled WGS sequence"/>
</dbReference>
<evidence type="ECO:0000256" key="8">
    <source>
        <dbReference type="ARBA" id="ARBA00023136"/>
    </source>
</evidence>
<dbReference type="PANTHER" id="PTHR11394:SF47">
    <property type="entry name" value="TASTE RECEPTOR TYPE 2 MEMBER 40"/>
    <property type="match status" value="1"/>
</dbReference>
<dbReference type="InParanoid" id="H3A7N0"/>
<feature type="transmembrane region" description="Helical" evidence="13">
    <location>
        <begin position="236"/>
        <end position="256"/>
    </location>
</feature>
<feature type="transmembrane region" description="Helical" evidence="13">
    <location>
        <begin position="262"/>
        <end position="283"/>
    </location>
</feature>
<protein>
    <recommendedName>
        <fullName evidence="12">Taste receptor type 2</fullName>
    </recommendedName>
</protein>
<evidence type="ECO:0000256" key="12">
    <source>
        <dbReference type="RuleBase" id="RU004424"/>
    </source>
</evidence>
<feature type="transmembrane region" description="Helical" evidence="13">
    <location>
        <begin position="91"/>
        <end position="112"/>
    </location>
</feature>
<feature type="transmembrane region" description="Helical" evidence="13">
    <location>
        <begin position="183"/>
        <end position="207"/>
    </location>
</feature>
<dbReference type="GO" id="GO:0033038">
    <property type="term" value="F:bitter taste receptor activity"/>
    <property type="evidence" value="ECO:0007669"/>
    <property type="project" value="InterPro"/>
</dbReference>
<dbReference type="GO" id="GO:0004930">
    <property type="term" value="F:G protein-coupled receptor activity"/>
    <property type="evidence" value="ECO:0007669"/>
    <property type="project" value="UniProtKB-KW"/>
</dbReference>
<evidence type="ECO:0000313" key="15">
    <source>
        <dbReference type="Proteomes" id="UP000008672"/>
    </source>
</evidence>
<evidence type="ECO:0000256" key="11">
    <source>
        <dbReference type="RuleBase" id="RU004423"/>
    </source>
</evidence>
<reference evidence="14" key="3">
    <citation type="submission" date="2025-09" db="UniProtKB">
        <authorList>
            <consortium name="Ensembl"/>
        </authorList>
    </citation>
    <scope>IDENTIFICATION</scope>
</reference>
<keyword evidence="9 12" id="KW-0675">Receptor</keyword>
<accession>H3A7N0</accession>
<feature type="transmembrane region" description="Helical" evidence="13">
    <location>
        <begin position="46"/>
        <end position="71"/>
    </location>
</feature>
<dbReference type="GeneTree" id="ENSGT01150000286961"/>
<evidence type="ECO:0000256" key="13">
    <source>
        <dbReference type="SAM" id="Phobius"/>
    </source>
</evidence>
<dbReference type="Ensembl" id="ENSLACT00000005700.1">
    <property type="protein sequence ID" value="ENSLACP00000005651.1"/>
    <property type="gene ID" value="ENSLACG00000005021.1"/>
</dbReference>
<evidence type="ECO:0000256" key="5">
    <source>
        <dbReference type="ARBA" id="ARBA00022692"/>
    </source>
</evidence>
<evidence type="ECO:0000256" key="10">
    <source>
        <dbReference type="ARBA" id="ARBA00023224"/>
    </source>
</evidence>
<evidence type="ECO:0000256" key="6">
    <source>
        <dbReference type="ARBA" id="ARBA00022989"/>
    </source>
</evidence>
<dbReference type="HOGENOM" id="CLU_072337_0_0_1"/>
<dbReference type="OMA" id="FRESKKW"/>
<reference evidence="15" key="1">
    <citation type="submission" date="2011-08" db="EMBL/GenBank/DDBJ databases">
        <title>The draft genome of Latimeria chalumnae.</title>
        <authorList>
            <person name="Di Palma F."/>
            <person name="Alfoldi J."/>
            <person name="Johnson J."/>
            <person name="Berlin A."/>
            <person name="Gnerre S."/>
            <person name="Jaffe D."/>
            <person name="MacCallum I."/>
            <person name="Young S."/>
            <person name="Walker B.J."/>
            <person name="Lander E."/>
            <person name="Lindblad-Toh K."/>
        </authorList>
    </citation>
    <scope>NUCLEOTIDE SEQUENCE [LARGE SCALE GENOMIC DNA]</scope>
    <source>
        <strain evidence="15">Wild caught</strain>
    </source>
</reference>
<keyword evidence="7 12" id="KW-0297">G-protein coupled receptor</keyword>
<dbReference type="InterPro" id="IPR007960">
    <property type="entry name" value="TAS2R"/>
</dbReference>
<proteinExistence type="inferred from homology"/>
<keyword evidence="3 12" id="KW-0919">Taste</keyword>
<keyword evidence="4 12" id="KW-0716">Sensory transduction</keyword>
<evidence type="ECO:0000256" key="7">
    <source>
        <dbReference type="ARBA" id="ARBA00023040"/>
    </source>
</evidence>
<keyword evidence="8 12" id="KW-0472">Membrane</keyword>
<dbReference type="Pfam" id="PF05296">
    <property type="entry name" value="TAS2R"/>
    <property type="match status" value="1"/>
</dbReference>
<keyword evidence="10 12" id="KW-0807">Transducer</keyword>
<evidence type="ECO:0000256" key="4">
    <source>
        <dbReference type="ARBA" id="ARBA00022606"/>
    </source>
</evidence>